<dbReference type="InParanoid" id="Q8RHV0"/>
<dbReference type="EnsemblBacteria" id="AAL93992">
    <property type="protein sequence ID" value="AAL93992"/>
    <property type="gene ID" value="FN1892"/>
</dbReference>
<evidence type="ECO:0000313" key="1">
    <source>
        <dbReference type="EMBL" id="AAL93992.1"/>
    </source>
</evidence>
<accession>Q8RHV0</accession>
<dbReference type="HOGENOM" id="CLU_2934835_0_0_0"/>
<dbReference type="KEGG" id="fnu:FN1892"/>
<dbReference type="AlphaFoldDB" id="Q8RHV0"/>
<reference evidence="1" key="1">
    <citation type="journal article" date="2002" name="J. Bacteriol.">
        <title>Genome sequence and analysis of the oral bacterium Fusobacterium nucleatum strain ATCC 25586.</title>
        <authorList>
            <person name="Kapatral V."/>
            <person name="Anderson I."/>
            <person name="Ivanova N."/>
            <person name="Reznik G."/>
            <person name="Los T."/>
            <person name="Lykidis A."/>
            <person name="Bhattacharyya A."/>
            <person name="Bartman A."/>
            <person name="Gardner W."/>
            <person name="Grechkin G."/>
            <person name="Zhu L."/>
            <person name="Vasieva O."/>
            <person name="Chu L."/>
            <person name="Kogan Y."/>
            <person name="Chaga O."/>
            <person name="Goltsman E."/>
            <person name="Bernal A."/>
            <person name="Larsen N."/>
            <person name="D'Souza M."/>
            <person name="Walunas T."/>
            <person name="Pusch G."/>
            <person name="Haselkorn R."/>
            <person name="Fonstein M."/>
            <person name="Kyrpides N."/>
            <person name="Overbeek R."/>
        </authorList>
    </citation>
    <scope>NUCLEOTIDE SEQUENCE [LARGE SCALE GENOMIC DNA]</scope>
    <source>
        <strain evidence="1">ATCC 25586</strain>
    </source>
</reference>
<name>Q8RHV0_FUSNN</name>
<sequence>MYPFVAVNVKLSLKLVPEVKLTPSNKYATDPFPVIEIFPEFAKREEFPFRLNPIELAPIV</sequence>
<organism evidence="1">
    <name type="scientific">Fusobacterium nucleatum subsp. nucleatum (strain ATCC 25586 / DSM 15643 / BCRC 10681 / CIP 101130 / JCM 8532 / KCTC 2640 / LMG 13131 / VPI 4355)</name>
    <dbReference type="NCBI Taxonomy" id="190304"/>
    <lineage>
        <taxon>Bacteria</taxon>
        <taxon>Fusobacteriati</taxon>
        <taxon>Fusobacteriota</taxon>
        <taxon>Fusobacteriia</taxon>
        <taxon>Fusobacteriales</taxon>
        <taxon>Fusobacteriaceae</taxon>
        <taxon>Fusobacterium</taxon>
    </lineage>
</organism>
<dbReference type="PaxDb" id="190304-FN1892"/>
<gene>
    <name evidence="1" type="ordered locus">FN1892</name>
</gene>
<dbReference type="EMBL" id="AE009951">
    <property type="protein sequence ID" value="AAL93992.1"/>
    <property type="molecule type" value="Genomic_DNA"/>
</dbReference>
<proteinExistence type="predicted"/>
<protein>
    <submittedName>
        <fullName evidence="1">Uncharacterized protein</fullName>
    </submittedName>
</protein>